<evidence type="ECO:0000256" key="5">
    <source>
        <dbReference type="ARBA" id="ARBA00022755"/>
    </source>
</evidence>
<dbReference type="EC" id="6.3.5.3" evidence="8"/>
<feature type="domain" description="PurM-like C-terminal" evidence="10">
    <location>
        <begin position="208"/>
        <end position="360"/>
    </location>
</feature>
<keyword evidence="3 8" id="KW-0479">Metal-binding</keyword>
<organism evidence="12 13">
    <name type="scientific">Philodulcilactobacillus myokoensis</name>
    <dbReference type="NCBI Taxonomy" id="2929573"/>
    <lineage>
        <taxon>Bacteria</taxon>
        <taxon>Bacillati</taxon>
        <taxon>Bacillota</taxon>
        <taxon>Bacilli</taxon>
        <taxon>Lactobacillales</taxon>
        <taxon>Lactobacillaceae</taxon>
        <taxon>Philodulcilactobacillus</taxon>
    </lineage>
</organism>
<dbReference type="InterPro" id="IPR010074">
    <property type="entry name" value="PRibForGlyAmidine_synth_PurL"/>
</dbReference>
<evidence type="ECO:0000313" key="13">
    <source>
        <dbReference type="Proteomes" id="UP001144204"/>
    </source>
</evidence>
<feature type="active site" evidence="8">
    <location>
        <position position="55"/>
    </location>
</feature>
<comment type="caution">
    <text evidence="12">The sequence shown here is derived from an EMBL/GenBank/DDBJ whole genome shotgun (WGS) entry which is preliminary data.</text>
</comment>
<sequence>MLKQAEKSPEEIRDQKIYRQWGMSDNEYHTVVNKLLHRLPNFTEAGILAGMWSEHCSYKNTKPLLRHFWSKGSKVLEGPGEDAGAIDIGDNQAVIFKAESHNHPSYVEPFEGAATGVGGIIRDIFSMGARPVALLDSLRFGELTNQKNKFLMDRTVDGIAHYGNSIGIPTVGGEIGFDSTYDKNSLVNVMCVGIENQDDLKQDKASGIGNSIIYVGAKTGRDGINGATFASNEFSDSKESDRSAVQVGDPFMEKLLVDACLDIIHHHSDILVGIQDMGAAGLVSSSAEMASKAKSGVDLNLDLVPQREPHMTPYEILLSESQERMLLCVKKGHEKTIIDIFKRFGLDGVVIGHVNNNGQYHLTQHGETVCNIPVHTIVDDVPEYTHPIIEPDRIKHPAADFVPTVNDAGQMLAKLLSQPTIASKQSVYRQYDSRVQTNTVVAPGSDAGIIRIRHTDKALAMTTDCNGRYVYLNPEIGGEIATSEAARNIVAGGGLPIGATDCLNFGNPEDSESYYALAKSIDGITKACKLFDTPVISGNVSLHNETDRKPIYPTPLIGMVGLIKHDDEITTQDAKHAGDLVYIVGKTYDDYSGSEIQKLIQHQISGRIKHFDLQTENKNRKLVYQSIVNHLVQSVHDLSEGGLGVSIAETLFKHDFGFNGQLDLLGRQLFAETQSRYVITVAPKQKNAFEKLMGDCVKQIGQITKEPIVKIKLNDQDVNMNETDLKQKWERGLN</sequence>
<evidence type="ECO:0000256" key="1">
    <source>
        <dbReference type="ARBA" id="ARBA00022490"/>
    </source>
</evidence>
<feature type="domain" description="PurM-like C-terminal" evidence="10">
    <location>
        <begin position="577"/>
        <end position="712"/>
    </location>
</feature>
<feature type="binding site" evidence="8">
    <location>
        <position position="501"/>
    </location>
    <ligand>
        <name>ATP</name>
        <dbReference type="ChEBI" id="CHEBI:30616"/>
    </ligand>
</feature>
<comment type="pathway">
    <text evidence="8">Purine metabolism; IMP biosynthesis via de novo pathway; 5-amino-1-(5-phospho-D-ribosyl)imidazole from N(2)-formyl-N(1)-(5-phospho-D-ribosyl)glycinamide: step 1/2.</text>
</comment>
<dbReference type="InterPro" id="IPR016188">
    <property type="entry name" value="PurM-like_N"/>
</dbReference>
<dbReference type="GO" id="GO:0000287">
    <property type="term" value="F:magnesium ion binding"/>
    <property type="evidence" value="ECO:0007669"/>
    <property type="project" value="UniProtKB-UniRule"/>
</dbReference>
<evidence type="ECO:0000256" key="2">
    <source>
        <dbReference type="ARBA" id="ARBA00022598"/>
    </source>
</evidence>
<protein>
    <recommendedName>
        <fullName evidence="8">Phosphoribosylformylglycinamidine synthase subunit PurL</fullName>
        <shortName evidence="8">FGAM synthase</shortName>
        <ecNumber evidence="8">6.3.5.3</ecNumber>
    </recommendedName>
    <alternativeName>
        <fullName evidence="8">Formylglycinamide ribonucleotide amidotransferase subunit II</fullName>
        <shortName evidence="8">FGAR amidotransferase II</shortName>
        <shortName evidence="8">FGAR-AT II</shortName>
    </alternativeName>
    <alternativeName>
        <fullName evidence="8">Glutamine amidotransferase PurL</fullName>
    </alternativeName>
    <alternativeName>
        <fullName evidence="8">Phosphoribosylformylglycinamidine synthase subunit II</fullName>
    </alternativeName>
</protein>
<dbReference type="InterPro" id="IPR041609">
    <property type="entry name" value="PurL_linker"/>
</dbReference>
<comment type="similarity">
    <text evidence="8">Belongs to the FGAMS family.</text>
</comment>
<feature type="binding site" evidence="8">
    <location>
        <position position="97"/>
    </location>
    <ligand>
        <name>ATP</name>
        <dbReference type="ChEBI" id="CHEBI:30616"/>
    </ligand>
</feature>
<keyword evidence="13" id="KW-1185">Reference proteome</keyword>
<proteinExistence type="inferred from homology"/>
<feature type="binding site" evidence="8">
    <location>
        <position position="246"/>
    </location>
    <ligand>
        <name>substrate</name>
    </ligand>
</feature>
<keyword evidence="5 8" id="KW-0658">Purine biosynthesis</keyword>
<evidence type="ECO:0000259" key="11">
    <source>
        <dbReference type="Pfam" id="PF18072"/>
    </source>
</evidence>
<evidence type="ECO:0000259" key="10">
    <source>
        <dbReference type="Pfam" id="PF02769"/>
    </source>
</evidence>
<feature type="binding site" evidence="8">
    <location>
        <position position="99"/>
    </location>
    <ligand>
        <name>Mg(2+)</name>
        <dbReference type="ChEBI" id="CHEBI:18420"/>
        <label>1</label>
    </ligand>
</feature>
<feature type="domain" description="Phosphoribosylformylglycinamidine synthase linker" evidence="11">
    <location>
        <begin position="12"/>
        <end position="59"/>
    </location>
</feature>
<feature type="binding site" evidence="8">
    <location>
        <position position="122"/>
    </location>
    <ligand>
        <name>substrate</name>
    </ligand>
</feature>
<dbReference type="Gene3D" id="3.90.650.10">
    <property type="entry name" value="PurM-like C-terminal domain"/>
    <property type="match status" value="2"/>
</dbReference>
<dbReference type="SUPFAM" id="SSF55326">
    <property type="entry name" value="PurM N-terminal domain-like"/>
    <property type="match status" value="2"/>
</dbReference>
<dbReference type="CDD" id="cd02203">
    <property type="entry name" value="PurL_repeat1"/>
    <property type="match status" value="1"/>
</dbReference>
<dbReference type="Pfam" id="PF00586">
    <property type="entry name" value="AIRS"/>
    <property type="match status" value="2"/>
</dbReference>
<dbReference type="Proteomes" id="UP001144204">
    <property type="component" value="Unassembled WGS sequence"/>
</dbReference>
<dbReference type="PANTHER" id="PTHR43555">
    <property type="entry name" value="PHOSPHORIBOSYLFORMYLGLYCINAMIDINE SYNTHASE SUBUNIT PURL"/>
    <property type="match status" value="1"/>
</dbReference>
<dbReference type="PIRSF" id="PIRSF001587">
    <property type="entry name" value="FGAM_synthase_II"/>
    <property type="match status" value="1"/>
</dbReference>
<feature type="binding site" evidence="8">
    <location>
        <position position="123"/>
    </location>
    <ligand>
        <name>Mg(2+)</name>
        <dbReference type="ChEBI" id="CHEBI:18420"/>
        <label>2</label>
    </ligand>
</feature>
<dbReference type="InterPro" id="IPR010918">
    <property type="entry name" value="PurM-like_C_dom"/>
</dbReference>
<dbReference type="PANTHER" id="PTHR43555:SF1">
    <property type="entry name" value="PHOSPHORIBOSYLFORMYLGLYCINAMIDINE SYNTHASE SUBUNIT PURL"/>
    <property type="match status" value="1"/>
</dbReference>
<evidence type="ECO:0000259" key="9">
    <source>
        <dbReference type="Pfam" id="PF00586"/>
    </source>
</evidence>
<feature type="binding site" evidence="8">
    <location>
        <position position="539"/>
    </location>
    <ligand>
        <name>Mg(2+)</name>
        <dbReference type="ChEBI" id="CHEBI:18420"/>
        <label>1</label>
    </ligand>
</feature>
<dbReference type="SUPFAM" id="SSF56042">
    <property type="entry name" value="PurM C-terminal domain-like"/>
    <property type="match status" value="2"/>
</dbReference>
<feature type="binding site" evidence="8">
    <location>
        <position position="58"/>
    </location>
    <ligand>
        <name>ATP</name>
        <dbReference type="ChEBI" id="CHEBI:30616"/>
    </ligand>
</feature>
<feature type="binding site" evidence="8">
    <location>
        <begin position="100"/>
        <end position="103"/>
    </location>
    <ligand>
        <name>substrate</name>
    </ligand>
</feature>
<feature type="domain" description="PurM-like N-terminal" evidence="9">
    <location>
        <begin position="444"/>
        <end position="563"/>
    </location>
</feature>
<comment type="subcellular location">
    <subcellularLocation>
        <location evidence="8">Cytoplasm</location>
    </subcellularLocation>
</comment>
<dbReference type="AlphaFoldDB" id="A0A9W6B279"/>
<keyword evidence="1 8" id="KW-0963">Cytoplasm</keyword>
<dbReference type="GO" id="GO:0005737">
    <property type="term" value="C:cytoplasm"/>
    <property type="evidence" value="ECO:0007669"/>
    <property type="project" value="UniProtKB-SubCell"/>
</dbReference>
<keyword evidence="2 8" id="KW-0436">Ligase</keyword>
<evidence type="ECO:0000256" key="4">
    <source>
        <dbReference type="ARBA" id="ARBA00022741"/>
    </source>
</evidence>
<dbReference type="FunFam" id="3.30.1330.10:FF:000004">
    <property type="entry name" value="Phosphoribosylformylglycinamidine synthase subunit PurL"/>
    <property type="match status" value="1"/>
</dbReference>
<dbReference type="GO" id="GO:0004642">
    <property type="term" value="F:phosphoribosylformylglycinamidine synthase activity"/>
    <property type="evidence" value="ECO:0007669"/>
    <property type="project" value="UniProtKB-UniRule"/>
</dbReference>
<name>A0A9W6B279_9LACO</name>
<feature type="binding site" evidence="8">
    <location>
        <begin position="320"/>
        <end position="322"/>
    </location>
    <ligand>
        <name>substrate</name>
    </ligand>
</feature>
<comment type="caution">
    <text evidence="8">Lacks conserved residue(s) required for the propagation of feature annotation.</text>
</comment>
<evidence type="ECO:0000256" key="6">
    <source>
        <dbReference type="ARBA" id="ARBA00022840"/>
    </source>
</evidence>
<dbReference type="InterPro" id="IPR036921">
    <property type="entry name" value="PurM-like_N_sf"/>
</dbReference>
<gene>
    <name evidence="8 12" type="primary">purL</name>
    <name evidence="12" type="ORF">WR164_14350</name>
</gene>
<comment type="subunit">
    <text evidence="8">Monomer. Part of the FGAM synthase complex composed of 1 PurL, 1 PurQ and 2 PurS subunits.</text>
</comment>
<dbReference type="Pfam" id="PF18072">
    <property type="entry name" value="FGAR-AT_linker"/>
    <property type="match status" value="1"/>
</dbReference>
<comment type="function">
    <text evidence="8">Part of the phosphoribosylformylglycinamidine synthase complex involved in the purines biosynthetic pathway. Catalyzes the ATP-dependent conversion of formylglycinamide ribonucleotide (FGAR) and glutamine to yield formylglycinamidine ribonucleotide (FGAM) and glutamate. The FGAM synthase complex is composed of three subunits. PurQ produces an ammonia molecule by converting glutamine to glutamate. PurL transfers the ammonia molecule to FGAR to form FGAM in an ATP-dependent manner. PurS interacts with PurQ and PurL and is thought to assist in the transfer of the ammonia molecule from PurQ to PurL.</text>
</comment>
<keyword evidence="4 8" id="KW-0547">Nucleotide-binding</keyword>
<keyword evidence="6 8" id="KW-0067">ATP-binding</keyword>
<feature type="binding site" evidence="8">
    <location>
        <position position="541"/>
    </location>
    <ligand>
        <name>substrate</name>
    </ligand>
</feature>
<dbReference type="NCBIfam" id="NF002290">
    <property type="entry name" value="PRK01213.1"/>
    <property type="match status" value="1"/>
</dbReference>
<dbReference type="Pfam" id="PF02769">
    <property type="entry name" value="AIRS_C"/>
    <property type="match status" value="2"/>
</dbReference>
<dbReference type="CDD" id="cd02204">
    <property type="entry name" value="PurL_repeat2"/>
    <property type="match status" value="1"/>
</dbReference>
<feature type="domain" description="PurM-like N-terminal" evidence="9">
    <location>
        <begin position="80"/>
        <end position="194"/>
    </location>
</feature>
<dbReference type="RefSeq" id="WP_286136995.1">
    <property type="nucleotide sequence ID" value="NZ_BRPL01000004.1"/>
</dbReference>
<evidence type="ECO:0000256" key="8">
    <source>
        <dbReference type="HAMAP-Rule" id="MF_00420"/>
    </source>
</evidence>
<evidence type="ECO:0000256" key="7">
    <source>
        <dbReference type="ARBA" id="ARBA00022842"/>
    </source>
</evidence>
<evidence type="ECO:0000313" key="12">
    <source>
        <dbReference type="EMBL" id="GLB47456.1"/>
    </source>
</evidence>
<feature type="binding site" evidence="8">
    <location>
        <position position="276"/>
    </location>
    <ligand>
        <name>Mg(2+)</name>
        <dbReference type="ChEBI" id="CHEBI:18420"/>
        <label>2</label>
    </ligand>
</feature>
<dbReference type="HAMAP" id="MF_00420">
    <property type="entry name" value="PurL_2"/>
    <property type="match status" value="1"/>
</dbReference>
<dbReference type="InterPro" id="IPR036676">
    <property type="entry name" value="PurM-like_C_sf"/>
</dbReference>
<keyword evidence="7 8" id="KW-0460">Magnesium</keyword>
<accession>A0A9W6B279</accession>
<dbReference type="GO" id="GO:0006189">
    <property type="term" value="P:'de novo' IMP biosynthetic process"/>
    <property type="evidence" value="ECO:0007669"/>
    <property type="project" value="UniProtKB-UniRule"/>
</dbReference>
<reference evidence="12" key="1">
    <citation type="submission" date="2022-07" db="EMBL/GenBank/DDBJ databases">
        <authorList>
            <person name="Kouya T."/>
            <person name="Ishiyama Y."/>
        </authorList>
    </citation>
    <scope>NUCLEOTIDE SEQUENCE</scope>
    <source>
        <strain evidence="12">WR16-4</strain>
    </source>
</reference>
<dbReference type="GO" id="GO:0005524">
    <property type="term" value="F:ATP binding"/>
    <property type="evidence" value="ECO:0007669"/>
    <property type="project" value="UniProtKB-UniRule"/>
</dbReference>
<dbReference type="Gene3D" id="3.30.1330.10">
    <property type="entry name" value="PurM-like, N-terminal domain"/>
    <property type="match status" value="2"/>
</dbReference>
<feature type="active site" description="Proton acceptor" evidence="8">
    <location>
        <position position="101"/>
    </location>
</feature>
<feature type="binding site" evidence="8">
    <location>
        <position position="538"/>
    </location>
    <ligand>
        <name>ATP</name>
        <dbReference type="ChEBI" id="CHEBI:30616"/>
    </ligand>
</feature>
<comment type="catalytic activity">
    <reaction evidence="8">
        <text>N(2)-formyl-N(1)-(5-phospho-beta-D-ribosyl)glycinamide + L-glutamine + ATP + H2O = 2-formamido-N(1)-(5-O-phospho-beta-D-ribosyl)acetamidine + L-glutamate + ADP + phosphate + H(+)</text>
        <dbReference type="Rhea" id="RHEA:17129"/>
        <dbReference type="ChEBI" id="CHEBI:15377"/>
        <dbReference type="ChEBI" id="CHEBI:15378"/>
        <dbReference type="ChEBI" id="CHEBI:29985"/>
        <dbReference type="ChEBI" id="CHEBI:30616"/>
        <dbReference type="ChEBI" id="CHEBI:43474"/>
        <dbReference type="ChEBI" id="CHEBI:58359"/>
        <dbReference type="ChEBI" id="CHEBI:147286"/>
        <dbReference type="ChEBI" id="CHEBI:147287"/>
        <dbReference type="ChEBI" id="CHEBI:456216"/>
        <dbReference type="EC" id="6.3.5.3"/>
    </reaction>
</comment>
<dbReference type="NCBIfam" id="TIGR01736">
    <property type="entry name" value="FGAM_synth_II"/>
    <property type="match status" value="1"/>
</dbReference>
<dbReference type="EMBL" id="BRPL01000004">
    <property type="protein sequence ID" value="GLB47456.1"/>
    <property type="molecule type" value="Genomic_DNA"/>
</dbReference>
<evidence type="ECO:0000256" key="3">
    <source>
        <dbReference type="ARBA" id="ARBA00022723"/>
    </source>
</evidence>
<reference evidence="12" key="2">
    <citation type="journal article" date="2023" name="PLoS ONE">
        <title>Philodulcilactobacillus myokoensis gen. nov., sp. nov., a fructophilic, acidophilic, and agar-phobic lactic acid bacterium isolated from fermented vegetable extracts.</title>
        <authorList>
            <person name="Kouya T."/>
            <person name="Ishiyama Y."/>
            <person name="Ohashi S."/>
            <person name="Kumakubo R."/>
            <person name="Yamazaki T."/>
            <person name="Otaki T."/>
        </authorList>
    </citation>
    <scope>NUCLEOTIDE SEQUENCE</scope>
    <source>
        <strain evidence="12">WR16-4</strain>
    </source>
</reference>